<evidence type="ECO:0000313" key="3">
    <source>
        <dbReference type="Proteomes" id="UP000264353"/>
    </source>
</evidence>
<proteinExistence type="predicted"/>
<gene>
    <name evidence="2" type="ORF">BRARA_D00378</name>
</gene>
<organism evidence="2 3">
    <name type="scientific">Brassica campestris</name>
    <name type="common">Field mustard</name>
    <dbReference type="NCBI Taxonomy" id="3711"/>
    <lineage>
        <taxon>Eukaryota</taxon>
        <taxon>Viridiplantae</taxon>
        <taxon>Streptophyta</taxon>
        <taxon>Embryophyta</taxon>
        <taxon>Tracheophyta</taxon>
        <taxon>Spermatophyta</taxon>
        <taxon>Magnoliopsida</taxon>
        <taxon>eudicotyledons</taxon>
        <taxon>Gunneridae</taxon>
        <taxon>Pentapetalae</taxon>
        <taxon>rosids</taxon>
        <taxon>malvids</taxon>
        <taxon>Brassicales</taxon>
        <taxon>Brassicaceae</taxon>
        <taxon>Brassiceae</taxon>
        <taxon>Brassica</taxon>
    </lineage>
</organism>
<name>A0A397ZI62_BRACM</name>
<dbReference type="AlphaFoldDB" id="A0A397ZI62"/>
<evidence type="ECO:0000256" key="1">
    <source>
        <dbReference type="SAM" id="MobiDB-lite"/>
    </source>
</evidence>
<sequence>MNKVLSLVVNDWFDPPKNLPAAKSPVERPFDQNGSYQRMNPMRSHDPENEASLLFIFRLRKRITIGE</sequence>
<protein>
    <submittedName>
        <fullName evidence="2">Uncharacterized protein</fullName>
    </submittedName>
</protein>
<feature type="region of interest" description="Disordered" evidence="1">
    <location>
        <begin position="20"/>
        <end position="45"/>
    </location>
</feature>
<reference evidence="2 3" key="1">
    <citation type="submission" date="2018-06" db="EMBL/GenBank/DDBJ databases">
        <title>WGS assembly of Brassica rapa FPsc.</title>
        <authorList>
            <person name="Bowman J."/>
            <person name="Kohchi T."/>
            <person name="Yamato K."/>
            <person name="Jenkins J."/>
            <person name="Shu S."/>
            <person name="Ishizaki K."/>
            <person name="Yamaoka S."/>
            <person name="Nishihama R."/>
            <person name="Nakamura Y."/>
            <person name="Berger F."/>
            <person name="Adam C."/>
            <person name="Aki S."/>
            <person name="Althoff F."/>
            <person name="Araki T."/>
            <person name="Arteaga-Vazquez M."/>
            <person name="Balasubrmanian S."/>
            <person name="Bauer D."/>
            <person name="Boehm C."/>
            <person name="Briginshaw L."/>
            <person name="Caballero-Perez J."/>
            <person name="Catarino B."/>
            <person name="Chen F."/>
            <person name="Chiyoda S."/>
            <person name="Chovatia M."/>
            <person name="Davies K."/>
            <person name="Delmans M."/>
            <person name="Demura T."/>
            <person name="Dierschke T."/>
            <person name="Dolan L."/>
            <person name="Dorantes-Acosta A."/>
            <person name="Eklund D."/>
            <person name="Florent S."/>
            <person name="Flores-Sandoval E."/>
            <person name="Fujiyama A."/>
            <person name="Fukuzawa H."/>
            <person name="Galik B."/>
            <person name="Grimanelli D."/>
            <person name="Grimwood J."/>
            <person name="Grossniklaus U."/>
            <person name="Hamada T."/>
            <person name="Haseloff J."/>
            <person name="Hetherington A."/>
            <person name="Higo A."/>
            <person name="Hirakawa Y."/>
            <person name="Hundley H."/>
            <person name="Ikeda Y."/>
            <person name="Inoue K."/>
            <person name="Inoue S."/>
            <person name="Ishida S."/>
            <person name="Jia Q."/>
            <person name="Kakita M."/>
            <person name="Kanazawa T."/>
            <person name="Kawai Y."/>
            <person name="Kawashima T."/>
            <person name="Kennedy M."/>
            <person name="Kinose K."/>
            <person name="Kinoshita T."/>
            <person name="Kohara Y."/>
            <person name="Koide E."/>
            <person name="Komatsu K."/>
            <person name="Kopischke S."/>
            <person name="Kubo M."/>
            <person name="Kyozuka J."/>
            <person name="Lagercrantz U."/>
            <person name="Lin S."/>
            <person name="Lindquist E."/>
            <person name="Lipzen A."/>
            <person name="Lu C."/>
            <person name="Luna E."/>
            <person name="Martienssen R."/>
            <person name="Minamino N."/>
            <person name="Mizutani M."/>
            <person name="Mizutani M."/>
            <person name="Mochizuki N."/>
            <person name="Monte I."/>
            <person name="Mosher R."/>
            <person name="Nagasaki H."/>
            <person name="Nakagami H."/>
            <person name="Naramoto S."/>
            <person name="Nishitani K."/>
            <person name="Ohtani M."/>
            <person name="Okamoto T."/>
            <person name="Okumura M."/>
            <person name="Phillips J."/>
            <person name="Pollak B."/>
            <person name="Reinders A."/>
            <person name="Roevekamp M."/>
            <person name="Sano R."/>
            <person name="Sawa S."/>
            <person name="Schmid M."/>
            <person name="Shirakawa M."/>
            <person name="Solano R."/>
            <person name="Spunde A."/>
            <person name="Suetsugu N."/>
            <person name="Sugano S."/>
            <person name="Sugiyama A."/>
            <person name="Sun R."/>
            <person name="Suzuki Y."/>
            <person name="Takenaka M."/>
            <person name="Takezawa D."/>
            <person name="Tomogane H."/>
            <person name="Tsuzuki M."/>
            <person name="Ueda T."/>
            <person name="Umeda M."/>
            <person name="Ward J."/>
            <person name="Watanabe Y."/>
            <person name="Yazaki K."/>
            <person name="Yokoyama R."/>
            <person name="Yoshitake Y."/>
            <person name="Yotsui I."/>
            <person name="Zachgo S."/>
            <person name="Schmutz J."/>
        </authorList>
    </citation>
    <scope>NUCLEOTIDE SEQUENCE [LARGE SCALE GENOMIC DNA]</scope>
    <source>
        <strain evidence="3">cv. B-3</strain>
    </source>
</reference>
<dbReference type="EMBL" id="CM010631">
    <property type="protein sequence ID" value="RID65161.1"/>
    <property type="molecule type" value="Genomic_DNA"/>
</dbReference>
<dbReference type="Proteomes" id="UP000264353">
    <property type="component" value="Chromosome A4"/>
</dbReference>
<accession>A0A397ZI62</accession>
<evidence type="ECO:0000313" key="2">
    <source>
        <dbReference type="EMBL" id="RID65161.1"/>
    </source>
</evidence>